<sequence length="144" mass="17047">MGFNNLLVANDDLLVEILWRIVAEPNTLMSILQRAKNFLPIDAEAIIRIPLDHCQSEDQLFWHLENNANSSSKQKYMRHQIKNNLKHFIWMCVNNVISSTVNLQKKRIFEDARYSMCGEVYETLEQGVFCKRLKERFPVRFPLY</sequence>
<accession>A0A5A7R0A8</accession>
<proteinExistence type="predicted"/>
<organism evidence="1 2">
    <name type="scientific">Striga asiatica</name>
    <name type="common">Asiatic witchweed</name>
    <name type="synonym">Buchnera asiatica</name>
    <dbReference type="NCBI Taxonomy" id="4170"/>
    <lineage>
        <taxon>Eukaryota</taxon>
        <taxon>Viridiplantae</taxon>
        <taxon>Streptophyta</taxon>
        <taxon>Embryophyta</taxon>
        <taxon>Tracheophyta</taxon>
        <taxon>Spermatophyta</taxon>
        <taxon>Magnoliopsida</taxon>
        <taxon>eudicotyledons</taxon>
        <taxon>Gunneridae</taxon>
        <taxon>Pentapetalae</taxon>
        <taxon>asterids</taxon>
        <taxon>lamiids</taxon>
        <taxon>Lamiales</taxon>
        <taxon>Orobanchaceae</taxon>
        <taxon>Buchnereae</taxon>
        <taxon>Striga</taxon>
    </lineage>
</organism>
<evidence type="ECO:0000313" key="2">
    <source>
        <dbReference type="Proteomes" id="UP000325081"/>
    </source>
</evidence>
<evidence type="ECO:0000313" key="1">
    <source>
        <dbReference type="EMBL" id="GER50786.1"/>
    </source>
</evidence>
<name>A0A5A7R0A8_STRAF</name>
<dbReference type="EMBL" id="BKCP01009403">
    <property type="protein sequence ID" value="GER50786.1"/>
    <property type="molecule type" value="Genomic_DNA"/>
</dbReference>
<comment type="caution">
    <text evidence="1">The sequence shown here is derived from an EMBL/GenBank/DDBJ whole genome shotgun (WGS) entry which is preliminary data.</text>
</comment>
<dbReference type="AlphaFoldDB" id="A0A5A7R0A8"/>
<protein>
    <submittedName>
        <fullName evidence="1">Disease resistance protein</fullName>
    </submittedName>
</protein>
<keyword evidence="2" id="KW-1185">Reference proteome</keyword>
<gene>
    <name evidence="1" type="ORF">STAS_28109</name>
</gene>
<reference evidence="2" key="1">
    <citation type="journal article" date="2019" name="Curr. Biol.">
        <title>Genome Sequence of Striga asiatica Provides Insight into the Evolution of Plant Parasitism.</title>
        <authorList>
            <person name="Yoshida S."/>
            <person name="Kim S."/>
            <person name="Wafula E.K."/>
            <person name="Tanskanen J."/>
            <person name="Kim Y.M."/>
            <person name="Honaas L."/>
            <person name="Yang Z."/>
            <person name="Spallek T."/>
            <person name="Conn C.E."/>
            <person name="Ichihashi Y."/>
            <person name="Cheong K."/>
            <person name="Cui S."/>
            <person name="Der J.P."/>
            <person name="Gundlach H."/>
            <person name="Jiao Y."/>
            <person name="Hori C."/>
            <person name="Ishida J.K."/>
            <person name="Kasahara H."/>
            <person name="Kiba T."/>
            <person name="Kim M.S."/>
            <person name="Koo N."/>
            <person name="Laohavisit A."/>
            <person name="Lee Y.H."/>
            <person name="Lumba S."/>
            <person name="McCourt P."/>
            <person name="Mortimer J.C."/>
            <person name="Mutuku J.M."/>
            <person name="Nomura T."/>
            <person name="Sasaki-Sekimoto Y."/>
            <person name="Seto Y."/>
            <person name="Wang Y."/>
            <person name="Wakatake T."/>
            <person name="Sakakibara H."/>
            <person name="Demura T."/>
            <person name="Yamaguchi S."/>
            <person name="Yoneyama K."/>
            <person name="Manabe R.I."/>
            <person name="Nelson D.C."/>
            <person name="Schulman A.H."/>
            <person name="Timko M.P."/>
            <person name="dePamphilis C.W."/>
            <person name="Choi D."/>
            <person name="Shirasu K."/>
        </authorList>
    </citation>
    <scope>NUCLEOTIDE SEQUENCE [LARGE SCALE GENOMIC DNA]</scope>
    <source>
        <strain evidence="2">cv. UVA1</strain>
    </source>
</reference>
<dbReference type="Proteomes" id="UP000325081">
    <property type="component" value="Unassembled WGS sequence"/>
</dbReference>